<proteinExistence type="predicted"/>
<evidence type="ECO:0000313" key="5">
    <source>
        <dbReference type="Proteomes" id="UP000188354"/>
    </source>
</evidence>
<feature type="domain" description="Methyltransferase type 11" evidence="3">
    <location>
        <begin position="95"/>
        <end position="173"/>
    </location>
</feature>
<dbReference type="GO" id="GO:0032981">
    <property type="term" value="P:mitochondrial respiratory chain complex I assembly"/>
    <property type="evidence" value="ECO:0007669"/>
    <property type="project" value="TreeGrafter"/>
</dbReference>
<dbReference type="AlphaFoldDB" id="A0A4P1R2T5"/>
<dbReference type="GO" id="GO:0008757">
    <property type="term" value="F:S-adenosylmethionine-dependent methyltransferase activity"/>
    <property type="evidence" value="ECO:0007669"/>
    <property type="project" value="InterPro"/>
</dbReference>
<sequence>MRALSSLLFRSSRKKQPFGGFSIANFSTQNVDDSHHSRLQIFDRNLKRKQRDRAAWLMSSKDPLLDNVADNLLDRLHDCKKDFPTALCLGGSLQAIRRSLNGRGSIEKLIMMDASSEMVQACKNAADVSNNDNIESVYVVGDEEFLPIKESSLDLVISCLGLHWTNDLPGAMKMNETDFEAIIWELRIACTMAQMERDGGISPRVSPLAQACVRDAGNLLTRAAFTLPSVDVEEYTVKYESALELIEHLRSMGETNALFQMNTILKRDTALATAAIYDSLFAEEDGSVPATFQVIYMTGWKEHPSQQKAKRRGSATISFKDIQNEFGS</sequence>
<dbReference type="InterPro" id="IPR013216">
    <property type="entry name" value="Methyltransf_11"/>
</dbReference>
<organism evidence="4 5">
    <name type="scientific">Lupinus angustifolius</name>
    <name type="common">Narrow-leaved blue lupine</name>
    <dbReference type="NCBI Taxonomy" id="3871"/>
    <lineage>
        <taxon>Eukaryota</taxon>
        <taxon>Viridiplantae</taxon>
        <taxon>Streptophyta</taxon>
        <taxon>Embryophyta</taxon>
        <taxon>Tracheophyta</taxon>
        <taxon>Spermatophyta</taxon>
        <taxon>Magnoliopsida</taxon>
        <taxon>eudicotyledons</taxon>
        <taxon>Gunneridae</taxon>
        <taxon>Pentapetalae</taxon>
        <taxon>rosids</taxon>
        <taxon>fabids</taxon>
        <taxon>Fabales</taxon>
        <taxon>Fabaceae</taxon>
        <taxon>Papilionoideae</taxon>
        <taxon>50 kb inversion clade</taxon>
        <taxon>genistoids sensu lato</taxon>
        <taxon>core genistoids</taxon>
        <taxon>Genisteae</taxon>
        <taxon>Lupinus</taxon>
    </lineage>
</organism>
<dbReference type="PANTHER" id="PTHR13090:SF1">
    <property type="entry name" value="ARGININE-HYDROXYLASE NDUFAF5, MITOCHONDRIAL"/>
    <property type="match status" value="1"/>
</dbReference>
<dbReference type="PANTHER" id="PTHR13090">
    <property type="entry name" value="ARGININE-HYDROXYLASE NDUFAF5, MITOCHONDRIAL"/>
    <property type="match status" value="1"/>
</dbReference>
<keyword evidence="2" id="KW-0808">Transferase</keyword>
<evidence type="ECO:0000256" key="2">
    <source>
        <dbReference type="ARBA" id="ARBA00022679"/>
    </source>
</evidence>
<evidence type="ECO:0000259" key="3">
    <source>
        <dbReference type="Pfam" id="PF08241"/>
    </source>
</evidence>
<dbReference type="STRING" id="3871.A0A4P1R2T5"/>
<reference evidence="4 5" key="1">
    <citation type="journal article" date="2017" name="Plant Biotechnol. J.">
        <title>A comprehensive draft genome sequence for lupin (Lupinus angustifolius), an emerging health food: insights into plant-microbe interactions and legume evolution.</title>
        <authorList>
            <person name="Hane J.K."/>
            <person name="Ming Y."/>
            <person name="Kamphuis L.G."/>
            <person name="Nelson M.N."/>
            <person name="Garg G."/>
            <person name="Atkins C.A."/>
            <person name="Bayer P.E."/>
            <person name="Bravo A."/>
            <person name="Bringans S."/>
            <person name="Cannon S."/>
            <person name="Edwards D."/>
            <person name="Foley R."/>
            <person name="Gao L.L."/>
            <person name="Harrison M.J."/>
            <person name="Huang W."/>
            <person name="Hurgobin B."/>
            <person name="Li S."/>
            <person name="Liu C.W."/>
            <person name="McGrath A."/>
            <person name="Morahan G."/>
            <person name="Murray J."/>
            <person name="Weller J."/>
            <person name="Jian J."/>
            <person name="Singh K.B."/>
        </authorList>
    </citation>
    <scope>NUCLEOTIDE SEQUENCE [LARGE SCALE GENOMIC DNA]</scope>
    <source>
        <strain evidence="5">cv. Tanjil</strain>
        <tissue evidence="4">Whole plant</tissue>
    </source>
</reference>
<protein>
    <recommendedName>
        <fullName evidence="3">Methyltransferase type 11 domain-containing protein</fullName>
    </recommendedName>
</protein>
<dbReference type="Proteomes" id="UP000188354">
    <property type="component" value="Chromosome LG12"/>
</dbReference>
<dbReference type="SUPFAM" id="SSF53335">
    <property type="entry name" value="S-adenosyl-L-methionine-dependent methyltransferases"/>
    <property type="match status" value="1"/>
</dbReference>
<name>A0A4P1R2T5_LUPAN</name>
<keyword evidence="1" id="KW-0489">Methyltransferase</keyword>
<accession>A0A4P1R2T5</accession>
<keyword evidence="5" id="KW-1185">Reference proteome</keyword>
<dbReference type="CDD" id="cd02440">
    <property type="entry name" value="AdoMet_MTases"/>
    <property type="match status" value="1"/>
</dbReference>
<dbReference type="InterPro" id="IPR050602">
    <property type="entry name" value="Malonyl-ACP_OMT"/>
</dbReference>
<evidence type="ECO:0000313" key="4">
    <source>
        <dbReference type="EMBL" id="OIW00039.1"/>
    </source>
</evidence>
<dbReference type="GO" id="GO:0032259">
    <property type="term" value="P:methylation"/>
    <property type="evidence" value="ECO:0007669"/>
    <property type="project" value="UniProtKB-KW"/>
</dbReference>
<evidence type="ECO:0000256" key="1">
    <source>
        <dbReference type="ARBA" id="ARBA00022603"/>
    </source>
</evidence>
<dbReference type="InterPro" id="IPR029063">
    <property type="entry name" value="SAM-dependent_MTases_sf"/>
</dbReference>
<dbReference type="Gene3D" id="3.40.50.150">
    <property type="entry name" value="Vaccinia Virus protein VP39"/>
    <property type="match status" value="1"/>
</dbReference>
<gene>
    <name evidence="4" type="ORF">TanjilG_26376</name>
</gene>
<dbReference type="Pfam" id="PF08241">
    <property type="entry name" value="Methyltransf_11"/>
    <property type="match status" value="1"/>
</dbReference>
<dbReference type="Gramene" id="OIW00039">
    <property type="protein sequence ID" value="OIW00039"/>
    <property type="gene ID" value="TanjilG_26376"/>
</dbReference>
<dbReference type="GO" id="GO:0005739">
    <property type="term" value="C:mitochondrion"/>
    <property type="evidence" value="ECO:0007669"/>
    <property type="project" value="TreeGrafter"/>
</dbReference>
<dbReference type="EMBL" id="CM007372">
    <property type="protein sequence ID" value="OIW00039.1"/>
    <property type="molecule type" value="Genomic_DNA"/>
</dbReference>